<reference evidence="1 2" key="1">
    <citation type="submission" date="2024-09" db="EMBL/GenBank/DDBJ databases">
        <authorList>
            <person name="Sun Q."/>
            <person name="Mori K."/>
        </authorList>
    </citation>
    <scope>NUCLEOTIDE SEQUENCE [LARGE SCALE GENOMIC DNA]</scope>
    <source>
        <strain evidence="1 2">JCM 4362</strain>
    </source>
</reference>
<protein>
    <submittedName>
        <fullName evidence="1">Antitoxin MazE7</fullName>
    </submittedName>
</protein>
<evidence type="ECO:0000313" key="1">
    <source>
        <dbReference type="EMBL" id="MFB9523633.1"/>
    </source>
</evidence>
<dbReference type="EMBL" id="JBHMCR010000019">
    <property type="protein sequence ID" value="MFB9523633.1"/>
    <property type="molecule type" value="Genomic_DNA"/>
</dbReference>
<keyword evidence="2" id="KW-1185">Reference proteome</keyword>
<organism evidence="1 2">
    <name type="scientific">Streptomyces cremeus</name>
    <dbReference type="NCBI Taxonomy" id="66881"/>
    <lineage>
        <taxon>Bacteria</taxon>
        <taxon>Bacillati</taxon>
        <taxon>Actinomycetota</taxon>
        <taxon>Actinomycetes</taxon>
        <taxon>Kitasatosporales</taxon>
        <taxon>Streptomycetaceae</taxon>
        <taxon>Streptomyces</taxon>
    </lineage>
</organism>
<name>A0ABV5PKT7_STRCM</name>
<dbReference type="Proteomes" id="UP001589718">
    <property type="component" value="Unassembled WGS sequence"/>
</dbReference>
<accession>A0ABV5PKT7</accession>
<dbReference type="RefSeq" id="WP_380837646.1">
    <property type="nucleotide sequence ID" value="NZ_JBHMCR010000019.1"/>
</dbReference>
<gene>
    <name evidence="1" type="ORF">ACFFTU_27165</name>
</gene>
<sequence>MKDTSVKIDKETADRLKVLAGSQPLKHFLADLARRVEQERALDTATASFRRILNEPGILGRFDADFGGLPEPGVTETSQAA</sequence>
<comment type="caution">
    <text evidence="1">The sequence shown here is derived from an EMBL/GenBank/DDBJ whole genome shotgun (WGS) entry which is preliminary data.</text>
</comment>
<evidence type="ECO:0000313" key="2">
    <source>
        <dbReference type="Proteomes" id="UP001589718"/>
    </source>
</evidence>
<proteinExistence type="predicted"/>